<gene>
    <name evidence="6" type="ORF">METZ01_LOCUS203616</name>
</gene>
<keyword evidence="4" id="KW-0106">Calcium</keyword>
<name>A0A382EKA8_9ZZZZ</name>
<dbReference type="GO" id="GO:0046872">
    <property type="term" value="F:metal ion binding"/>
    <property type="evidence" value="ECO:0007669"/>
    <property type="project" value="UniProtKB-KW"/>
</dbReference>
<dbReference type="PANTHER" id="PTHR42693:SF53">
    <property type="entry name" value="ENDO-4-O-SULFATASE"/>
    <property type="match status" value="1"/>
</dbReference>
<feature type="non-terminal residue" evidence="6">
    <location>
        <position position="151"/>
    </location>
</feature>
<protein>
    <recommendedName>
        <fullName evidence="5">Sulfatase N-terminal domain-containing protein</fullName>
    </recommendedName>
</protein>
<dbReference type="PROSITE" id="PS00149">
    <property type="entry name" value="SULFATASE_2"/>
    <property type="match status" value="1"/>
</dbReference>
<dbReference type="PANTHER" id="PTHR42693">
    <property type="entry name" value="ARYLSULFATASE FAMILY MEMBER"/>
    <property type="match status" value="1"/>
</dbReference>
<keyword evidence="2" id="KW-0479">Metal-binding</keyword>
<dbReference type="InterPro" id="IPR050738">
    <property type="entry name" value="Sulfatase"/>
</dbReference>
<evidence type="ECO:0000259" key="5">
    <source>
        <dbReference type="Pfam" id="PF00884"/>
    </source>
</evidence>
<dbReference type="InterPro" id="IPR017850">
    <property type="entry name" value="Alkaline_phosphatase_core_sf"/>
</dbReference>
<evidence type="ECO:0000256" key="3">
    <source>
        <dbReference type="ARBA" id="ARBA00022801"/>
    </source>
</evidence>
<evidence type="ECO:0000256" key="4">
    <source>
        <dbReference type="ARBA" id="ARBA00022837"/>
    </source>
</evidence>
<accession>A0A382EKA8</accession>
<dbReference type="EMBL" id="UINC01044812">
    <property type="protein sequence ID" value="SVB50762.1"/>
    <property type="molecule type" value="Genomic_DNA"/>
</dbReference>
<dbReference type="InterPro" id="IPR024607">
    <property type="entry name" value="Sulfatase_CS"/>
</dbReference>
<evidence type="ECO:0000313" key="6">
    <source>
        <dbReference type="EMBL" id="SVB50762.1"/>
    </source>
</evidence>
<comment type="similarity">
    <text evidence="1">Belongs to the sulfatase family.</text>
</comment>
<dbReference type="AlphaFoldDB" id="A0A382EKA8"/>
<keyword evidence="3" id="KW-0378">Hydrolase</keyword>
<organism evidence="6">
    <name type="scientific">marine metagenome</name>
    <dbReference type="NCBI Taxonomy" id="408172"/>
    <lineage>
        <taxon>unclassified sequences</taxon>
        <taxon>metagenomes</taxon>
        <taxon>ecological metagenomes</taxon>
    </lineage>
</organism>
<dbReference type="Pfam" id="PF00884">
    <property type="entry name" value="Sulfatase"/>
    <property type="match status" value="1"/>
</dbReference>
<feature type="domain" description="Sulfatase N-terminal" evidence="5">
    <location>
        <begin position="45"/>
        <end position="147"/>
    </location>
</feature>
<dbReference type="InterPro" id="IPR000917">
    <property type="entry name" value="Sulfatase_N"/>
</dbReference>
<proteinExistence type="inferred from homology"/>
<dbReference type="Gene3D" id="3.40.720.10">
    <property type="entry name" value="Alkaline Phosphatase, subunit A"/>
    <property type="match status" value="1"/>
</dbReference>
<dbReference type="SUPFAM" id="SSF53649">
    <property type="entry name" value="Alkaline phosphatase-like"/>
    <property type="match status" value="1"/>
</dbReference>
<reference evidence="6" key="1">
    <citation type="submission" date="2018-05" db="EMBL/GenBank/DDBJ databases">
        <authorList>
            <person name="Lanie J.A."/>
            <person name="Ng W.-L."/>
            <person name="Kazmierczak K.M."/>
            <person name="Andrzejewski T.M."/>
            <person name="Davidsen T.M."/>
            <person name="Wayne K.J."/>
            <person name="Tettelin H."/>
            <person name="Glass J.I."/>
            <person name="Rusch D."/>
            <person name="Podicherti R."/>
            <person name="Tsui H.-C.T."/>
            <person name="Winkler M.E."/>
        </authorList>
    </citation>
    <scope>NUCLEOTIDE SEQUENCE</scope>
</reference>
<sequence>MTDKTLTVTKKQKFTSLLQSILYFALASIIGTKTQLAQAMISEKPNIIIIMADDMGWSDIGCYGGEILTPNIDRLATEGLRLTQFYNNAKCTTTRASLMTGLYPRNGGRGIRLLNDKMVTISEILKEAGYQTALSGKWHLGSKKNNRPIDR</sequence>
<evidence type="ECO:0000256" key="2">
    <source>
        <dbReference type="ARBA" id="ARBA00022723"/>
    </source>
</evidence>
<dbReference type="GO" id="GO:0004065">
    <property type="term" value="F:arylsulfatase activity"/>
    <property type="evidence" value="ECO:0007669"/>
    <property type="project" value="TreeGrafter"/>
</dbReference>
<evidence type="ECO:0000256" key="1">
    <source>
        <dbReference type="ARBA" id="ARBA00008779"/>
    </source>
</evidence>